<feature type="domain" description="PpiC" evidence="2">
    <location>
        <begin position="131"/>
        <end position="233"/>
    </location>
</feature>
<dbReference type="AlphaFoldDB" id="E4RU68"/>
<dbReference type="KEGG" id="lby:Lbys_1182"/>
<dbReference type="InterPro" id="IPR050245">
    <property type="entry name" value="PrsA_foldase"/>
</dbReference>
<dbReference type="PROSITE" id="PS51257">
    <property type="entry name" value="PROKAR_LIPOPROTEIN"/>
    <property type="match status" value="1"/>
</dbReference>
<feature type="domain" description="PpiC" evidence="2">
    <location>
        <begin position="238"/>
        <end position="338"/>
    </location>
</feature>
<protein>
    <submittedName>
        <fullName evidence="3">PpiC-type peptidyl-prolyl cis-trans isomerase</fullName>
    </submittedName>
</protein>
<evidence type="ECO:0000259" key="2">
    <source>
        <dbReference type="PROSITE" id="PS50198"/>
    </source>
</evidence>
<dbReference type="eggNOG" id="COG2885">
    <property type="taxonomic scope" value="Bacteria"/>
</dbReference>
<reference evidence="3 4" key="2">
    <citation type="journal article" date="2011" name="Stand. Genomic Sci.">
        <title>Complete genome sequence of Leadbetterella byssophila type strain (4M15).</title>
        <authorList>
            <person name="Abt B."/>
            <person name="Teshima H."/>
            <person name="Lucas S."/>
            <person name="Lapidus A."/>
            <person name="Del Rio T.G."/>
            <person name="Nolan M."/>
            <person name="Tice H."/>
            <person name="Cheng J.F."/>
            <person name="Pitluck S."/>
            <person name="Liolios K."/>
            <person name="Pagani I."/>
            <person name="Ivanova N."/>
            <person name="Mavromatis K."/>
            <person name="Pati A."/>
            <person name="Tapia R."/>
            <person name="Han C."/>
            <person name="Goodwin L."/>
            <person name="Chen A."/>
            <person name="Palaniappan K."/>
            <person name="Land M."/>
            <person name="Hauser L."/>
            <person name="Chang Y.J."/>
            <person name="Jeffries C.D."/>
            <person name="Rohde M."/>
            <person name="Goker M."/>
            <person name="Tindall B.J."/>
            <person name="Detter J.C."/>
            <person name="Woyke T."/>
            <person name="Bristow J."/>
            <person name="Eisen J.A."/>
            <person name="Markowitz V."/>
            <person name="Hugenholtz P."/>
            <person name="Klenk H.P."/>
            <person name="Kyrpides N.C."/>
        </authorList>
    </citation>
    <scope>NUCLEOTIDE SEQUENCE [LARGE SCALE GENOMIC DNA]</scope>
    <source>
        <strain evidence="4">DSM 17132 / JCM 16389 / KACC 11308 / NBRC 106382 / 4M15</strain>
    </source>
</reference>
<evidence type="ECO:0000313" key="3">
    <source>
        <dbReference type="EMBL" id="ADQ16902.1"/>
    </source>
</evidence>
<dbReference type="HOGENOM" id="CLU_019451_0_0_10"/>
<accession>E4RU68</accession>
<reference key="1">
    <citation type="submission" date="2010-11" db="EMBL/GenBank/DDBJ databases">
        <title>The complete genome of Leadbetterella byssophila DSM 17132.</title>
        <authorList>
            <consortium name="US DOE Joint Genome Institute (JGI-PGF)"/>
            <person name="Lucas S."/>
            <person name="Copeland A."/>
            <person name="Lapidus A."/>
            <person name="Glavina del Rio T."/>
            <person name="Dalin E."/>
            <person name="Tice H."/>
            <person name="Bruce D."/>
            <person name="Goodwin L."/>
            <person name="Pitluck S."/>
            <person name="Kyrpides N."/>
            <person name="Mavromatis K."/>
            <person name="Ivanova N."/>
            <person name="Teshima H."/>
            <person name="Brettin T."/>
            <person name="Detter J.C."/>
            <person name="Han C."/>
            <person name="Tapia R."/>
            <person name="Land M."/>
            <person name="Hauser L."/>
            <person name="Markowitz V."/>
            <person name="Cheng J.-F."/>
            <person name="Hugenholtz P."/>
            <person name="Woyke T."/>
            <person name="Wu D."/>
            <person name="Tindall B."/>
            <person name="Pomrenke H.G."/>
            <person name="Brambilla E."/>
            <person name="Klenk H.-P."/>
            <person name="Eisen J.A."/>
        </authorList>
    </citation>
    <scope>NUCLEOTIDE SEQUENCE [LARGE SCALE GENOMIC DNA]</scope>
    <source>
        <strain>DSM 17132</strain>
    </source>
</reference>
<dbReference type="PANTHER" id="PTHR47245">
    <property type="entry name" value="PEPTIDYLPROLYL ISOMERASE"/>
    <property type="match status" value="1"/>
</dbReference>
<keyword evidence="1" id="KW-0697">Rotamase</keyword>
<proteinExistence type="predicted"/>
<keyword evidence="4" id="KW-1185">Reference proteome</keyword>
<dbReference type="InterPro" id="IPR036737">
    <property type="entry name" value="OmpA-like_sf"/>
</dbReference>
<dbReference type="InterPro" id="IPR000297">
    <property type="entry name" value="PPIase_PpiC"/>
</dbReference>
<evidence type="ECO:0000313" key="4">
    <source>
        <dbReference type="Proteomes" id="UP000007435"/>
    </source>
</evidence>
<dbReference type="Gene3D" id="3.10.50.40">
    <property type="match status" value="2"/>
</dbReference>
<dbReference type="PANTHER" id="PTHR47245:SF2">
    <property type="entry name" value="PEPTIDYL-PROLYL CIS-TRANS ISOMERASE HP_0175-RELATED"/>
    <property type="match status" value="1"/>
</dbReference>
<dbReference type="PROSITE" id="PS01096">
    <property type="entry name" value="PPIC_PPIASE_1"/>
    <property type="match status" value="1"/>
</dbReference>
<dbReference type="PROSITE" id="PS50198">
    <property type="entry name" value="PPIC_PPIASE_2"/>
    <property type="match status" value="2"/>
</dbReference>
<keyword evidence="1 3" id="KW-0413">Isomerase</keyword>
<dbReference type="SUPFAM" id="SSF54534">
    <property type="entry name" value="FKBP-like"/>
    <property type="match status" value="2"/>
</dbReference>
<dbReference type="GO" id="GO:0003755">
    <property type="term" value="F:peptidyl-prolyl cis-trans isomerase activity"/>
    <property type="evidence" value="ECO:0007669"/>
    <property type="project" value="UniProtKB-KW"/>
</dbReference>
<dbReference type="Gene3D" id="3.30.1330.60">
    <property type="entry name" value="OmpA-like domain"/>
    <property type="match status" value="1"/>
</dbReference>
<dbReference type="Proteomes" id="UP000007435">
    <property type="component" value="Chromosome"/>
</dbReference>
<dbReference type="EMBL" id="CP002305">
    <property type="protein sequence ID" value="ADQ16902.1"/>
    <property type="molecule type" value="Genomic_DNA"/>
</dbReference>
<dbReference type="eggNOG" id="COG0760">
    <property type="taxonomic scope" value="Bacteria"/>
</dbReference>
<dbReference type="InterPro" id="IPR046357">
    <property type="entry name" value="PPIase_dom_sf"/>
</dbReference>
<dbReference type="InterPro" id="IPR023058">
    <property type="entry name" value="PPIase_PpiC_CS"/>
</dbReference>
<dbReference type="Pfam" id="PF00639">
    <property type="entry name" value="Rotamase"/>
    <property type="match status" value="2"/>
</dbReference>
<name>E4RU68_LEAB4</name>
<dbReference type="SUPFAM" id="SSF103088">
    <property type="entry name" value="OmpA-like"/>
    <property type="match status" value="1"/>
</dbReference>
<dbReference type="OrthoDB" id="14196at2"/>
<dbReference type="STRING" id="649349.Lbys_1182"/>
<sequence>MPFKIKYIPLLSPFLLFSCAKPTTTSDKSQVLVVKEEEPKVVELASGGITRKELSIDLENMVKLDSGSHEEILQELLQRKLFIAEARSQGMDTTENFREQIQSHLSLAVASALEDHSEIRKLENEAYERYLKEVNASHLFVPISPYAAPADTLKLYNELLQIRNMAIQNKDFETQAKRWSKDPKTASSGGQLGWFSVFYLVYPLESAVYKVPKDSISLPVRTPAGYHLIKVNDIRKSSGMVQIQHIFKHIGPESEDKETLRKQLDSLRTEILNGLPFETAVEQHSDDFNSKPNKGILQPFGVGKTEPGFEEAVFALKKGEISMPIQSSTGLHLVKVIDRLKPLTRSQFIEQNRAKITTDSRGEYLRLKQINDFRAKNNVSFSDEALDNALKFASVRILTRNWQKPNTVLLTDPLLKINEHTITIGSFYDFVEDKQEFEKWPSENPNEIFKMLFDKFVEAEIVKYQQAQTYQQDPDLQRWMKAQEENILYTEFYTRNILEKSLQDTVALKRFYDANKSLFPVVETGNLSVMSFADEETYAKFKAMAAEPKPYKLYRGIAPILYEQNTYTLSEVDQRKLMGLLEIMEKNPGYIVEIGGHSDSKEDDRISELRIKEVVSFLVKNGLPLKRISEVNYKNSVIHDRFDWSKNQTLTFSFFSNLETDLAKTFNSKFPNAITYDNFTVSKSEFESKMNTSWGNKSGTIRLDGRVEEYTLKTKKIKGNYKDSKPEVIQKYQEALEKEWVQKLSSKFNLKYNPEELKSIINDLKKNN</sequence>
<gene>
    <name evidence="3" type="ordered locus">Lbys_1182</name>
</gene>
<dbReference type="RefSeq" id="WP_013407952.1">
    <property type="nucleotide sequence ID" value="NC_014655.1"/>
</dbReference>
<evidence type="ECO:0000256" key="1">
    <source>
        <dbReference type="PROSITE-ProRule" id="PRU00278"/>
    </source>
</evidence>
<organism evidence="3 4">
    <name type="scientific">Leadbetterella byssophila (strain DSM 17132 / JCM 16389 / KACC 11308 / NBRC 106382 / 4M15)</name>
    <dbReference type="NCBI Taxonomy" id="649349"/>
    <lineage>
        <taxon>Bacteria</taxon>
        <taxon>Pseudomonadati</taxon>
        <taxon>Bacteroidota</taxon>
        <taxon>Cytophagia</taxon>
        <taxon>Cytophagales</taxon>
        <taxon>Leadbetterellaceae</taxon>
        <taxon>Leadbetterella</taxon>
    </lineage>
</organism>